<dbReference type="AlphaFoldDB" id="A0A1A9WQB2"/>
<protein>
    <submittedName>
        <fullName evidence="2">Uncharacterized protein</fullName>
    </submittedName>
</protein>
<name>A0A1A9WQB2_9MUSC</name>
<keyword evidence="1" id="KW-0812">Transmembrane</keyword>
<keyword evidence="1" id="KW-0472">Membrane</keyword>
<sequence>MLKVAQILYLFQQQVDFLIVNYDLKASYPCILIDVTISQLRVMSSQTATPLDIEKREKNSVRALEKVHWQCFSSSATSTMCFKLDFGSYPEEKTNCVTRLSRLVGTQKFLLDYKFVFARFRREPSKESRLALNSKPAPLKRMADDEKRFSLMSQRRRSHNLRVEECCWIFTGGRSYDRESLTMLLVAFVTLTIGKDMFAFFVWFLMVLLLSLLSSDTLGNCCCRCRC</sequence>
<organism evidence="2 3">
    <name type="scientific">Glossina brevipalpis</name>
    <dbReference type="NCBI Taxonomy" id="37001"/>
    <lineage>
        <taxon>Eukaryota</taxon>
        <taxon>Metazoa</taxon>
        <taxon>Ecdysozoa</taxon>
        <taxon>Arthropoda</taxon>
        <taxon>Hexapoda</taxon>
        <taxon>Insecta</taxon>
        <taxon>Pterygota</taxon>
        <taxon>Neoptera</taxon>
        <taxon>Endopterygota</taxon>
        <taxon>Diptera</taxon>
        <taxon>Brachycera</taxon>
        <taxon>Muscomorpha</taxon>
        <taxon>Hippoboscoidea</taxon>
        <taxon>Glossinidae</taxon>
        <taxon>Glossina</taxon>
    </lineage>
</organism>
<evidence type="ECO:0000256" key="1">
    <source>
        <dbReference type="SAM" id="Phobius"/>
    </source>
</evidence>
<accession>A0A1A9WQB2</accession>
<dbReference type="VEuPathDB" id="VectorBase:GBRI028048"/>
<feature type="transmembrane region" description="Helical" evidence="1">
    <location>
        <begin position="184"/>
        <end position="210"/>
    </location>
</feature>
<keyword evidence="3" id="KW-1185">Reference proteome</keyword>
<keyword evidence="1" id="KW-1133">Transmembrane helix</keyword>
<dbReference type="Proteomes" id="UP000091820">
    <property type="component" value="Unassembled WGS sequence"/>
</dbReference>
<evidence type="ECO:0000313" key="3">
    <source>
        <dbReference type="Proteomes" id="UP000091820"/>
    </source>
</evidence>
<proteinExistence type="predicted"/>
<dbReference type="EnsemblMetazoa" id="GBRI028048-RA">
    <property type="protein sequence ID" value="GBRI028048-PA"/>
    <property type="gene ID" value="GBRI028048"/>
</dbReference>
<reference evidence="2" key="2">
    <citation type="submission" date="2020-05" db="UniProtKB">
        <authorList>
            <consortium name="EnsemblMetazoa"/>
        </authorList>
    </citation>
    <scope>IDENTIFICATION</scope>
    <source>
        <strain evidence="2">IAEA</strain>
    </source>
</reference>
<evidence type="ECO:0000313" key="2">
    <source>
        <dbReference type="EnsemblMetazoa" id="GBRI028048-PA"/>
    </source>
</evidence>
<reference evidence="3" key="1">
    <citation type="submission" date="2014-03" db="EMBL/GenBank/DDBJ databases">
        <authorList>
            <person name="Aksoy S."/>
            <person name="Warren W."/>
            <person name="Wilson R.K."/>
        </authorList>
    </citation>
    <scope>NUCLEOTIDE SEQUENCE [LARGE SCALE GENOMIC DNA]</scope>
    <source>
        <strain evidence="3">IAEA</strain>
    </source>
</reference>